<dbReference type="Proteomes" id="UP000014680">
    <property type="component" value="Unassembled WGS sequence"/>
</dbReference>
<dbReference type="PANTHER" id="PTHR43976">
    <property type="entry name" value="SHORT CHAIN DEHYDROGENASE"/>
    <property type="match status" value="1"/>
</dbReference>
<evidence type="ECO:0000313" key="3">
    <source>
        <dbReference type="EMBL" id="ELP89487.1"/>
    </source>
</evidence>
<dbReference type="GO" id="GO:0016491">
    <property type="term" value="F:oxidoreductase activity"/>
    <property type="evidence" value="ECO:0007669"/>
    <property type="project" value="UniProtKB-KW"/>
</dbReference>
<dbReference type="EMBL" id="KB206629">
    <property type="protein sequence ID" value="ELP89487.1"/>
    <property type="molecule type" value="Genomic_DNA"/>
</dbReference>
<dbReference type="SUPFAM" id="SSF51735">
    <property type="entry name" value="NAD(P)-binding Rossmann-fold domains"/>
    <property type="match status" value="1"/>
</dbReference>
<dbReference type="InterPro" id="IPR036291">
    <property type="entry name" value="NAD(P)-bd_dom_sf"/>
</dbReference>
<dbReference type="Gene3D" id="3.40.50.720">
    <property type="entry name" value="NAD(P)-binding Rossmann-like Domain"/>
    <property type="match status" value="1"/>
</dbReference>
<evidence type="ECO:0000256" key="2">
    <source>
        <dbReference type="ARBA" id="ARBA00023002"/>
    </source>
</evidence>
<accession>A0A0A1U5I3</accession>
<dbReference type="GeneID" id="14888418"/>
<gene>
    <name evidence="3" type="ORF">EIN_391420</name>
</gene>
<organism evidence="3 4">
    <name type="scientific">Entamoeba invadens IP1</name>
    <dbReference type="NCBI Taxonomy" id="370355"/>
    <lineage>
        <taxon>Eukaryota</taxon>
        <taxon>Amoebozoa</taxon>
        <taxon>Evosea</taxon>
        <taxon>Archamoebae</taxon>
        <taxon>Mastigamoebida</taxon>
        <taxon>Entamoebidae</taxon>
        <taxon>Entamoeba</taxon>
    </lineage>
</organism>
<dbReference type="AlphaFoldDB" id="A0A0A1U5I3"/>
<dbReference type="VEuPathDB" id="AmoebaDB:EIN_391420"/>
<evidence type="ECO:0000256" key="1">
    <source>
        <dbReference type="ARBA" id="ARBA00006484"/>
    </source>
</evidence>
<keyword evidence="4" id="KW-1185">Reference proteome</keyword>
<dbReference type="InterPro" id="IPR002347">
    <property type="entry name" value="SDR_fam"/>
</dbReference>
<sequence length="153" mass="16792">MYRSVFKVMREQKGGIIFNISSIAGYVPSALGSPYSASKHAITALSGCLNSEGVNFGIKCVNVMPGGFKTDFFKNTSFKTTPAIIEEYDTLREDAYKGLSPESMGKFLIGDPKKAAEVLIKVSNMEQPPLYLFLGEDAFENALKQIEKVKSDM</sequence>
<keyword evidence="2" id="KW-0560">Oxidoreductase</keyword>
<protein>
    <submittedName>
        <fullName evidence="3">3-oxoacyl-acyl-carrier protein reductase, putative</fullName>
    </submittedName>
</protein>
<reference evidence="3 4" key="1">
    <citation type="submission" date="2012-10" db="EMBL/GenBank/DDBJ databases">
        <authorList>
            <person name="Zafar N."/>
            <person name="Inman J."/>
            <person name="Hall N."/>
            <person name="Lorenzi H."/>
            <person name="Caler E."/>
        </authorList>
    </citation>
    <scope>NUCLEOTIDE SEQUENCE [LARGE SCALE GENOMIC DNA]</scope>
    <source>
        <strain evidence="3 4">IP1</strain>
    </source>
</reference>
<comment type="similarity">
    <text evidence="1">Belongs to the short-chain dehydrogenases/reductases (SDR) family.</text>
</comment>
<name>A0A0A1U5I3_ENTIV</name>
<dbReference type="OrthoDB" id="13950at2759"/>
<dbReference type="PRINTS" id="PR00081">
    <property type="entry name" value="GDHRDH"/>
</dbReference>
<evidence type="ECO:0000313" key="4">
    <source>
        <dbReference type="Proteomes" id="UP000014680"/>
    </source>
</evidence>
<dbReference type="PANTHER" id="PTHR43976:SF16">
    <property type="entry name" value="SHORT-CHAIN DEHYDROGENASE_REDUCTASE FAMILY PROTEIN"/>
    <property type="match status" value="1"/>
</dbReference>
<proteinExistence type="inferred from homology"/>
<dbReference type="RefSeq" id="XP_004256258.1">
    <property type="nucleotide sequence ID" value="XM_004256210.1"/>
</dbReference>
<dbReference type="KEGG" id="eiv:EIN_391420"/>
<dbReference type="Pfam" id="PF00106">
    <property type="entry name" value="adh_short"/>
    <property type="match status" value="1"/>
</dbReference>
<dbReference type="InterPro" id="IPR051911">
    <property type="entry name" value="SDR_oxidoreductase"/>
</dbReference>